<evidence type="ECO:0008006" key="4">
    <source>
        <dbReference type="Google" id="ProtNLM"/>
    </source>
</evidence>
<dbReference type="HOGENOM" id="CLU_034063_0_0_10"/>
<gene>
    <name evidence="2" type="ordered locus">Lbys_2519</name>
</gene>
<organism evidence="2 3">
    <name type="scientific">Leadbetterella byssophila (strain DSM 17132 / JCM 16389 / KACC 11308 / NBRC 106382 / 4M15)</name>
    <dbReference type="NCBI Taxonomy" id="649349"/>
    <lineage>
        <taxon>Bacteria</taxon>
        <taxon>Pseudomonadati</taxon>
        <taxon>Bacteroidota</taxon>
        <taxon>Cytophagia</taxon>
        <taxon>Cytophagales</taxon>
        <taxon>Leadbetterellaceae</taxon>
        <taxon>Leadbetterella</taxon>
    </lineage>
</organism>
<dbReference type="KEGG" id="lby:Lbys_2519"/>
<dbReference type="AlphaFoldDB" id="E4RYE5"/>
<dbReference type="SUPFAM" id="SSF50939">
    <property type="entry name" value="Sialidases"/>
    <property type="match status" value="2"/>
</dbReference>
<dbReference type="STRING" id="649349.Lbys_2519"/>
<dbReference type="InterPro" id="IPR036278">
    <property type="entry name" value="Sialidase_sf"/>
</dbReference>
<keyword evidence="1" id="KW-0732">Signal</keyword>
<name>E4RYE5_LEAB4</name>
<proteinExistence type="predicted"/>
<evidence type="ECO:0000313" key="3">
    <source>
        <dbReference type="Proteomes" id="UP000007435"/>
    </source>
</evidence>
<dbReference type="Proteomes" id="UP000007435">
    <property type="component" value="Chromosome"/>
</dbReference>
<accession>E4RYE5</accession>
<dbReference type="EMBL" id="CP002305">
    <property type="protein sequence ID" value="ADQ18181.1"/>
    <property type="molecule type" value="Genomic_DNA"/>
</dbReference>
<keyword evidence="3" id="KW-1185">Reference proteome</keyword>
<reference evidence="2 3" key="2">
    <citation type="journal article" date="2011" name="Stand. Genomic Sci.">
        <title>Complete genome sequence of Leadbetterella byssophila type strain (4M15).</title>
        <authorList>
            <person name="Abt B."/>
            <person name="Teshima H."/>
            <person name="Lucas S."/>
            <person name="Lapidus A."/>
            <person name="Del Rio T.G."/>
            <person name="Nolan M."/>
            <person name="Tice H."/>
            <person name="Cheng J.F."/>
            <person name="Pitluck S."/>
            <person name="Liolios K."/>
            <person name="Pagani I."/>
            <person name="Ivanova N."/>
            <person name="Mavromatis K."/>
            <person name="Pati A."/>
            <person name="Tapia R."/>
            <person name="Han C."/>
            <person name="Goodwin L."/>
            <person name="Chen A."/>
            <person name="Palaniappan K."/>
            <person name="Land M."/>
            <person name="Hauser L."/>
            <person name="Chang Y.J."/>
            <person name="Jeffries C.D."/>
            <person name="Rohde M."/>
            <person name="Goker M."/>
            <person name="Tindall B.J."/>
            <person name="Detter J.C."/>
            <person name="Woyke T."/>
            <person name="Bristow J."/>
            <person name="Eisen J.A."/>
            <person name="Markowitz V."/>
            <person name="Hugenholtz P."/>
            <person name="Klenk H.P."/>
            <person name="Kyrpides N.C."/>
        </authorList>
    </citation>
    <scope>NUCLEOTIDE SEQUENCE [LARGE SCALE GENOMIC DNA]</scope>
    <source>
        <strain evidence="3">DSM 17132 / JCM 16389 / KACC 11308 / NBRC 106382 / 4M15</strain>
    </source>
</reference>
<sequence length="440" mass="49962">MYLPAKSFFILYLNRKKMKKILFCLLLLSSGAIAQSISEVAYAWAQNSVNTVIFRKNSLVSLGDTQYIAFYDGTGKVIVGKRNMKDKVWELADSGFTGNAKDAHCSISIMVDGDGYLHLSWDHHGDTLRYAKSTAPHSLNFGPKQSMTGEHEVNVTYPEFFRTDKGNLLFMYRDGASGRGNLIMKSYELKTQKWTTLHNNLISGENQRNAYWQSFVDAKGVIHLSWVWRETPDVATNHDMCYARSKDGGKTWENSKGVKYTLPITASTAEIIFPIPQKSELINQTSMFADKKGRPFIATYWRKEGVPQYRIIYQNKGKWDVSSPEHRNSSFSLSGVGTKRIPISRPQVVGWGKKGAILIFRDEDRGSKVSIAQTSNLRKNKWKIFDLMDENVGSWEPSFDTELWKSKGILSIYVQHSQQTDGEGQNTTPPHLIKVVDWKP</sequence>
<dbReference type="Pfam" id="PF15892">
    <property type="entry name" value="BNR_4"/>
    <property type="match status" value="1"/>
</dbReference>
<feature type="chain" id="PRO_5003187029" description="Neuraminidase" evidence="1">
    <location>
        <begin position="35"/>
        <end position="440"/>
    </location>
</feature>
<evidence type="ECO:0000256" key="1">
    <source>
        <dbReference type="SAM" id="SignalP"/>
    </source>
</evidence>
<protein>
    <recommendedName>
        <fullName evidence="4">Neuraminidase</fullName>
    </recommendedName>
</protein>
<evidence type="ECO:0000313" key="2">
    <source>
        <dbReference type="EMBL" id="ADQ18181.1"/>
    </source>
</evidence>
<dbReference type="eggNOG" id="COG4225">
    <property type="taxonomic scope" value="Bacteria"/>
</dbReference>
<feature type="signal peptide" evidence="1">
    <location>
        <begin position="1"/>
        <end position="34"/>
    </location>
</feature>
<reference key="1">
    <citation type="submission" date="2010-11" db="EMBL/GenBank/DDBJ databases">
        <title>The complete genome of Leadbetterella byssophila DSM 17132.</title>
        <authorList>
            <consortium name="US DOE Joint Genome Institute (JGI-PGF)"/>
            <person name="Lucas S."/>
            <person name="Copeland A."/>
            <person name="Lapidus A."/>
            <person name="Glavina del Rio T."/>
            <person name="Dalin E."/>
            <person name="Tice H."/>
            <person name="Bruce D."/>
            <person name="Goodwin L."/>
            <person name="Pitluck S."/>
            <person name="Kyrpides N."/>
            <person name="Mavromatis K."/>
            <person name="Ivanova N."/>
            <person name="Teshima H."/>
            <person name="Brettin T."/>
            <person name="Detter J.C."/>
            <person name="Han C."/>
            <person name="Tapia R."/>
            <person name="Land M."/>
            <person name="Hauser L."/>
            <person name="Markowitz V."/>
            <person name="Cheng J.-F."/>
            <person name="Hugenholtz P."/>
            <person name="Woyke T."/>
            <person name="Wu D."/>
            <person name="Tindall B."/>
            <person name="Pomrenke H.G."/>
            <person name="Brambilla E."/>
            <person name="Klenk H.-P."/>
            <person name="Eisen J.A."/>
        </authorList>
    </citation>
    <scope>NUCLEOTIDE SEQUENCE [LARGE SCALE GENOMIC DNA]</scope>
    <source>
        <strain>DSM 17132</strain>
    </source>
</reference>